<proteinExistence type="predicted"/>
<keyword evidence="2" id="KW-1185">Reference proteome</keyword>
<dbReference type="OrthoDB" id="418237at2759"/>
<name>A0A371EC87_MUCPR</name>
<dbReference type="PANTHER" id="PTHR11439:SF483">
    <property type="entry name" value="PEPTIDE SYNTHASE GLIP-LIKE, PUTATIVE (AFU_ORTHOLOGUE AFUA_3G12920)-RELATED"/>
    <property type="match status" value="1"/>
</dbReference>
<comment type="caution">
    <text evidence="1">The sequence shown here is derived from an EMBL/GenBank/DDBJ whole genome shotgun (WGS) entry which is preliminary data.</text>
</comment>
<reference evidence="1" key="1">
    <citation type="submission" date="2018-05" db="EMBL/GenBank/DDBJ databases">
        <title>Draft genome of Mucuna pruriens seed.</title>
        <authorList>
            <person name="Nnadi N.E."/>
            <person name="Vos R."/>
            <person name="Hasami M.H."/>
            <person name="Devisetty U.K."/>
            <person name="Aguiy J.C."/>
        </authorList>
    </citation>
    <scope>NUCLEOTIDE SEQUENCE [LARGE SCALE GENOMIC DNA]</scope>
    <source>
        <strain evidence="1">JCA_2017</strain>
    </source>
</reference>
<dbReference type="PANTHER" id="PTHR11439">
    <property type="entry name" value="GAG-POL-RELATED RETROTRANSPOSON"/>
    <property type="match status" value="1"/>
</dbReference>
<gene>
    <name evidence="1" type="ORF">CR513_57892</name>
</gene>
<feature type="non-terminal residue" evidence="1">
    <location>
        <position position="1"/>
    </location>
</feature>
<sequence>MSTPMHSISVLSLDGIDKKVDQISYRGMIDFLLYLIPSRLDIIFNLMSLNTFFRYIKGTSDLSLCYKKYDQYRIKRKSTSGGCHFIRTNIVSLTNERQATQCYYQLLWIKHQLGDYDIFESNIPLLCDNVAIINLSKNSILHSRANHIEIKHLAKPYHKKRGRDGEINTRFYPYSKLFHKRYI</sequence>
<dbReference type="AlphaFoldDB" id="A0A371EC87"/>
<organism evidence="1 2">
    <name type="scientific">Mucuna pruriens</name>
    <name type="common">Velvet bean</name>
    <name type="synonym">Dolichos pruriens</name>
    <dbReference type="NCBI Taxonomy" id="157652"/>
    <lineage>
        <taxon>Eukaryota</taxon>
        <taxon>Viridiplantae</taxon>
        <taxon>Streptophyta</taxon>
        <taxon>Embryophyta</taxon>
        <taxon>Tracheophyta</taxon>
        <taxon>Spermatophyta</taxon>
        <taxon>Magnoliopsida</taxon>
        <taxon>eudicotyledons</taxon>
        <taxon>Gunneridae</taxon>
        <taxon>Pentapetalae</taxon>
        <taxon>rosids</taxon>
        <taxon>fabids</taxon>
        <taxon>Fabales</taxon>
        <taxon>Fabaceae</taxon>
        <taxon>Papilionoideae</taxon>
        <taxon>50 kb inversion clade</taxon>
        <taxon>NPAAA clade</taxon>
        <taxon>indigoferoid/millettioid clade</taxon>
        <taxon>Phaseoleae</taxon>
        <taxon>Mucuna</taxon>
    </lineage>
</organism>
<evidence type="ECO:0000313" key="2">
    <source>
        <dbReference type="Proteomes" id="UP000257109"/>
    </source>
</evidence>
<dbReference type="EMBL" id="QJKJ01014779">
    <property type="protein sequence ID" value="RDX63650.1"/>
    <property type="molecule type" value="Genomic_DNA"/>
</dbReference>
<evidence type="ECO:0008006" key="3">
    <source>
        <dbReference type="Google" id="ProtNLM"/>
    </source>
</evidence>
<protein>
    <recommendedName>
        <fullName evidence="3">Copia protein</fullName>
    </recommendedName>
</protein>
<evidence type="ECO:0000313" key="1">
    <source>
        <dbReference type="EMBL" id="RDX63650.1"/>
    </source>
</evidence>
<dbReference type="Proteomes" id="UP000257109">
    <property type="component" value="Unassembled WGS sequence"/>
</dbReference>
<accession>A0A371EC87</accession>